<dbReference type="Pfam" id="PF01381">
    <property type="entry name" value="HTH_3"/>
    <property type="match status" value="1"/>
</dbReference>
<dbReference type="AlphaFoldDB" id="A0A1V0P1X1"/>
<gene>
    <name evidence="5" type="ORF">LLUC06_0917</name>
</gene>
<dbReference type="RefSeq" id="WP_081213442.1">
    <property type="nucleotide sequence ID" value="NZ_CP015902.2"/>
</dbReference>
<dbReference type="Proteomes" id="UP000192095">
    <property type="component" value="Chromosome"/>
</dbReference>
<evidence type="ECO:0000259" key="4">
    <source>
        <dbReference type="PROSITE" id="PS50943"/>
    </source>
</evidence>
<dbReference type="InterPro" id="IPR001387">
    <property type="entry name" value="Cro/C1-type_HTH"/>
</dbReference>
<dbReference type="SMART" id="SM00530">
    <property type="entry name" value="HTH_XRE"/>
    <property type="match status" value="1"/>
</dbReference>
<dbReference type="SUPFAM" id="SSF47413">
    <property type="entry name" value="lambda repressor-like DNA-binding domains"/>
    <property type="match status" value="1"/>
</dbReference>
<dbReference type="CDD" id="cd00093">
    <property type="entry name" value="HTH_XRE"/>
    <property type="match status" value="1"/>
</dbReference>
<dbReference type="PANTHER" id="PTHR40661:SF1">
    <property type="entry name" value="HTH CRO_C1-TYPE DOMAIN-CONTAINING PROTEIN"/>
    <property type="match status" value="1"/>
</dbReference>
<evidence type="ECO:0000313" key="6">
    <source>
        <dbReference type="Proteomes" id="UP000192095"/>
    </source>
</evidence>
<dbReference type="EMBL" id="CP015902">
    <property type="protein sequence ID" value="ARE20464.1"/>
    <property type="molecule type" value="Genomic_DNA"/>
</dbReference>
<evidence type="ECO:0000256" key="2">
    <source>
        <dbReference type="ARBA" id="ARBA00023125"/>
    </source>
</evidence>
<dbReference type="InterPro" id="IPR009498">
    <property type="entry name" value="Phage_4268_Orf1_C"/>
</dbReference>
<sequence length="179" mass="20747">MEEKELERRKIVAENIRKLIKEKGITQKQLAKEIGMSQNIITEYVKLRSFPPGGVLQKIADYFGVKKSDIDTTWKKDVNSDNTPIIEKTIDTMKQLEEQRQKIVLETAKSQLKDQGKETAKVISLENKKNQQTIDLAELVDDSKIDWDKWVSFEGKPLTDEAKEEMKRVLGKRLENKDK</sequence>
<protein>
    <submittedName>
        <fullName evidence="5">Helix-turn-helix domain-containing protein</fullName>
    </submittedName>
</protein>
<feature type="domain" description="HTH cro/C1-type" evidence="4">
    <location>
        <begin position="16"/>
        <end position="70"/>
    </location>
</feature>
<proteinExistence type="predicted"/>
<evidence type="ECO:0000256" key="3">
    <source>
        <dbReference type="ARBA" id="ARBA00023163"/>
    </source>
</evidence>
<keyword evidence="1" id="KW-0805">Transcription regulation</keyword>
<evidence type="ECO:0000313" key="5">
    <source>
        <dbReference type="EMBL" id="ARE20464.1"/>
    </source>
</evidence>
<keyword evidence="2" id="KW-0238">DNA-binding</keyword>
<dbReference type="PROSITE" id="PS50943">
    <property type="entry name" value="HTH_CROC1"/>
    <property type="match status" value="1"/>
</dbReference>
<accession>A0A1V0P1X1</accession>
<dbReference type="InterPro" id="IPR010982">
    <property type="entry name" value="Lambda_DNA-bd_dom_sf"/>
</dbReference>
<name>A0A1V0P1X1_LACLL</name>
<dbReference type="GO" id="GO:0003677">
    <property type="term" value="F:DNA binding"/>
    <property type="evidence" value="ECO:0007669"/>
    <property type="project" value="UniProtKB-KW"/>
</dbReference>
<evidence type="ECO:0000256" key="1">
    <source>
        <dbReference type="ARBA" id="ARBA00023015"/>
    </source>
</evidence>
<keyword evidence="3" id="KW-0804">Transcription</keyword>
<reference evidence="5 6" key="1">
    <citation type="journal article" date="2017" name="BMC Genomics">
        <title>Comparative and functional genomics of the Lactococcus lactis taxon; insights into evolution and niche adaptation.</title>
        <authorList>
            <person name="Kelleher P."/>
            <person name="Bottacini F."/>
            <person name="Mahony J."/>
            <person name="Kilcawley K.N."/>
            <person name="van Sinderen D."/>
        </authorList>
    </citation>
    <scope>NUCLEOTIDE SEQUENCE [LARGE SCALE GENOMIC DNA]</scope>
    <source>
        <strain evidence="5 6">UC06</strain>
    </source>
</reference>
<organism evidence="5 6">
    <name type="scientific">Lactococcus lactis subsp. lactis</name>
    <name type="common">Streptococcus lactis</name>
    <dbReference type="NCBI Taxonomy" id="1360"/>
    <lineage>
        <taxon>Bacteria</taxon>
        <taxon>Bacillati</taxon>
        <taxon>Bacillota</taxon>
        <taxon>Bacilli</taxon>
        <taxon>Lactobacillales</taxon>
        <taxon>Streptococcaceae</taxon>
        <taxon>Lactococcus</taxon>
    </lineage>
</organism>
<dbReference type="PANTHER" id="PTHR40661">
    <property type="match status" value="1"/>
</dbReference>
<dbReference type="Pfam" id="PF06543">
    <property type="entry name" value="Lac_bphage_repr"/>
    <property type="match status" value="1"/>
</dbReference>
<dbReference type="Gene3D" id="1.10.260.40">
    <property type="entry name" value="lambda repressor-like DNA-binding domains"/>
    <property type="match status" value="1"/>
</dbReference>